<name>A0A6I6GKM3_9BACT</name>
<dbReference type="KEGG" id="fls:GLV81_08795"/>
<accession>A0A6I6GKM3</accession>
<dbReference type="EMBL" id="CP046566">
    <property type="protein sequence ID" value="QGW28178.1"/>
    <property type="molecule type" value="Genomic_DNA"/>
</dbReference>
<dbReference type="Proteomes" id="UP000426027">
    <property type="component" value="Chromosome"/>
</dbReference>
<dbReference type="AlphaFoldDB" id="A0A6I6GKM3"/>
<proteinExistence type="predicted"/>
<gene>
    <name evidence="1" type="ORF">GLV81_08795</name>
</gene>
<keyword evidence="2" id="KW-1185">Reference proteome</keyword>
<protein>
    <submittedName>
        <fullName evidence="1">Uncharacterized protein</fullName>
    </submittedName>
</protein>
<organism evidence="1 2">
    <name type="scientific">Phnomibacter ginsenosidimutans</name>
    <dbReference type="NCBI Taxonomy" id="2676868"/>
    <lineage>
        <taxon>Bacteria</taxon>
        <taxon>Pseudomonadati</taxon>
        <taxon>Bacteroidota</taxon>
        <taxon>Chitinophagia</taxon>
        <taxon>Chitinophagales</taxon>
        <taxon>Chitinophagaceae</taxon>
        <taxon>Phnomibacter</taxon>
    </lineage>
</organism>
<evidence type="ECO:0000313" key="1">
    <source>
        <dbReference type="EMBL" id="QGW28178.1"/>
    </source>
</evidence>
<reference evidence="1 2" key="1">
    <citation type="submission" date="2019-11" db="EMBL/GenBank/DDBJ databases">
        <authorList>
            <person name="Im W.T."/>
        </authorList>
    </citation>
    <scope>NUCLEOTIDE SEQUENCE [LARGE SCALE GENOMIC DNA]</scope>
    <source>
        <strain evidence="1 2">SB-02</strain>
    </source>
</reference>
<evidence type="ECO:0000313" key="2">
    <source>
        <dbReference type="Proteomes" id="UP000426027"/>
    </source>
</evidence>
<sequence length="126" mass="13932">MNALLNEFLLSHQELPLHAVGVLRVASQPAQYDVTERAFVPPTAALSFEQLTADNAVSMQPLVRFVAQQLQSTEEEAFEKVMLWQNDTAQLLQQGDAVTIGAFGTLQQHDGQIVFLPQRCKQALSP</sequence>
<dbReference type="RefSeq" id="WP_157478537.1">
    <property type="nucleotide sequence ID" value="NZ_CP046566.1"/>
</dbReference>